<proteinExistence type="predicted"/>
<evidence type="ECO:0000256" key="1">
    <source>
        <dbReference type="SAM" id="MobiDB-lite"/>
    </source>
</evidence>
<dbReference type="RefSeq" id="WP_149296393.1">
    <property type="nucleotide sequence ID" value="NZ_CP043473.1"/>
</dbReference>
<sequence>MNDPKAQATSQTPTNKPAQATPGQAPAEAAKPAADAKVNKMEVATEIYKQMIRVKDVTRQDIIEQFVAKAGLTKAGAATYYQIIKCRLTR</sequence>
<feature type="compositionally biased region" description="Polar residues" evidence="1">
    <location>
        <begin position="7"/>
        <end position="22"/>
    </location>
</feature>
<name>A0A5C1DJW7_9NEIS</name>
<evidence type="ECO:0000313" key="3">
    <source>
        <dbReference type="Proteomes" id="UP000322079"/>
    </source>
</evidence>
<evidence type="ECO:0000313" key="2">
    <source>
        <dbReference type="EMBL" id="QEL56038.1"/>
    </source>
</evidence>
<dbReference type="Proteomes" id="UP000322079">
    <property type="component" value="Chromosome"/>
</dbReference>
<keyword evidence="3" id="KW-1185">Reference proteome</keyword>
<feature type="region of interest" description="Disordered" evidence="1">
    <location>
        <begin position="1"/>
        <end position="37"/>
    </location>
</feature>
<organism evidence="2 3">
    <name type="scientific">Chromobacterium paludis</name>
    <dbReference type="NCBI Taxonomy" id="2605945"/>
    <lineage>
        <taxon>Bacteria</taxon>
        <taxon>Pseudomonadati</taxon>
        <taxon>Pseudomonadota</taxon>
        <taxon>Betaproteobacteria</taxon>
        <taxon>Neisseriales</taxon>
        <taxon>Chromobacteriaceae</taxon>
        <taxon>Chromobacterium</taxon>
    </lineage>
</organism>
<gene>
    <name evidence="2" type="ORF">FYK34_10960</name>
</gene>
<dbReference type="KEGG" id="chrm:FYK34_10960"/>
<dbReference type="AlphaFoldDB" id="A0A5C1DJW7"/>
<dbReference type="EMBL" id="CP043473">
    <property type="protein sequence ID" value="QEL56038.1"/>
    <property type="molecule type" value="Genomic_DNA"/>
</dbReference>
<accession>A0A5C1DJW7</accession>
<feature type="compositionally biased region" description="Low complexity" evidence="1">
    <location>
        <begin position="25"/>
        <end position="36"/>
    </location>
</feature>
<reference evidence="2 3" key="1">
    <citation type="submission" date="2019-08" db="EMBL/GenBank/DDBJ databases">
        <title>Chromobacterium paludis, a novel bacterium isolated from a Maryland marsh pond.</title>
        <authorList>
            <person name="Blackburn M.B."/>
            <person name="Gundersen-Rindal D.E."/>
        </authorList>
    </citation>
    <scope>NUCLEOTIDE SEQUENCE [LARGE SCALE GENOMIC DNA]</scope>
    <source>
        <strain evidence="3">IIBBL 257-1</strain>
    </source>
</reference>
<protein>
    <submittedName>
        <fullName evidence="2">Uncharacterized protein</fullName>
    </submittedName>
</protein>